<keyword evidence="2" id="KW-1185">Reference proteome</keyword>
<reference evidence="1 2" key="1">
    <citation type="submission" date="2016-09" db="EMBL/GenBank/DDBJ databases">
        <title>Extensive genetic diversity and differential bi-allelic expression allows diatom success in the polar Southern Ocean.</title>
        <authorList>
            <consortium name="DOE Joint Genome Institute"/>
            <person name="Mock T."/>
            <person name="Otillar R.P."/>
            <person name="Strauss J."/>
            <person name="Dupont C."/>
            <person name="Frickenhaus S."/>
            <person name="Maumus F."/>
            <person name="Mcmullan M."/>
            <person name="Sanges R."/>
            <person name="Schmutz J."/>
            <person name="Toseland A."/>
            <person name="Valas R."/>
            <person name="Veluchamy A."/>
            <person name="Ward B.J."/>
            <person name="Allen A."/>
            <person name="Barry K."/>
            <person name="Falciatore A."/>
            <person name="Ferrante M."/>
            <person name="Fortunato A.E."/>
            <person name="Gloeckner G."/>
            <person name="Gruber A."/>
            <person name="Hipkin R."/>
            <person name="Janech M."/>
            <person name="Kroth P."/>
            <person name="Leese F."/>
            <person name="Lindquist E."/>
            <person name="Lyon B.R."/>
            <person name="Martin J."/>
            <person name="Mayer C."/>
            <person name="Parker M."/>
            <person name="Quesneville H."/>
            <person name="Raymond J."/>
            <person name="Uhlig C."/>
            <person name="Valentin K.U."/>
            <person name="Worden A.Z."/>
            <person name="Armbrust E.V."/>
            <person name="Bowler C."/>
            <person name="Green B."/>
            <person name="Moulton V."/>
            <person name="Van Oosterhout C."/>
            <person name="Grigoriev I."/>
        </authorList>
    </citation>
    <scope>NUCLEOTIDE SEQUENCE [LARGE SCALE GENOMIC DNA]</scope>
    <source>
        <strain evidence="1 2">CCMP1102</strain>
    </source>
</reference>
<dbReference type="EMBL" id="KV784360">
    <property type="protein sequence ID" value="OEU14548.1"/>
    <property type="molecule type" value="Genomic_DNA"/>
</dbReference>
<accession>A0A1E7F8Q0</accession>
<dbReference type="PANTHER" id="PTHR35716">
    <property type="entry name" value="OS05G0574700 PROTEIN-RELATED"/>
    <property type="match status" value="1"/>
</dbReference>
<dbReference type="OrthoDB" id="47079at2759"/>
<name>A0A1E7F8Q0_9STRA</name>
<protein>
    <submittedName>
        <fullName evidence="1">Uncharacterized protein</fullName>
    </submittedName>
</protein>
<gene>
    <name evidence="1" type="ORF">FRACYDRAFT_241095</name>
</gene>
<dbReference type="InParanoid" id="A0A1E7F8Q0"/>
<dbReference type="PANTHER" id="PTHR35716:SF1">
    <property type="entry name" value="OS05G0574700 PROTEIN"/>
    <property type="match status" value="1"/>
</dbReference>
<organism evidence="1 2">
    <name type="scientific">Fragilariopsis cylindrus CCMP1102</name>
    <dbReference type="NCBI Taxonomy" id="635003"/>
    <lineage>
        <taxon>Eukaryota</taxon>
        <taxon>Sar</taxon>
        <taxon>Stramenopiles</taxon>
        <taxon>Ochrophyta</taxon>
        <taxon>Bacillariophyta</taxon>
        <taxon>Bacillariophyceae</taxon>
        <taxon>Bacillariophycidae</taxon>
        <taxon>Bacillariales</taxon>
        <taxon>Bacillariaceae</taxon>
        <taxon>Fragilariopsis</taxon>
    </lineage>
</organism>
<sequence length="237" mass="26899">MFFLFFTPYNSGTSITTTTTSLRGIDYDAIGNNSNNNKENSDEYCDFDTPGRIPTPTPDDINNENCIELPIPNTDWTPVQVVQTCMNYLQTNNEPHPDSGLEVCYNFSSDSCRMANGGSFESFLLKANNPVFQTLVNCQSYQILNIGPEIQGTQTRGTMQTVLINVIPKTIIYPPKLNSWGEVIITKDIEDDEANRNSNNNNERRFLWTLMKERRPPRQGYFLVHECIACDNAYALH</sequence>
<proteinExistence type="predicted"/>
<dbReference type="KEGG" id="fcy:FRACYDRAFT_241095"/>
<evidence type="ECO:0000313" key="2">
    <source>
        <dbReference type="Proteomes" id="UP000095751"/>
    </source>
</evidence>
<dbReference type="Proteomes" id="UP000095751">
    <property type="component" value="Unassembled WGS sequence"/>
</dbReference>
<dbReference type="AlphaFoldDB" id="A0A1E7F8Q0"/>
<evidence type="ECO:0000313" key="1">
    <source>
        <dbReference type="EMBL" id="OEU14548.1"/>
    </source>
</evidence>